<proteinExistence type="predicted"/>
<protein>
    <submittedName>
        <fullName evidence="7">Amino acid permease-associated region</fullName>
    </submittedName>
</protein>
<dbReference type="InterPro" id="IPR002293">
    <property type="entry name" value="AA/rel_permease1"/>
</dbReference>
<feature type="transmembrane region" description="Helical" evidence="6">
    <location>
        <begin position="346"/>
        <end position="367"/>
    </location>
</feature>
<dbReference type="PANTHER" id="PTHR42770:SF11">
    <property type="entry name" value="INNER MEMBRANE TRANSPORT PROTEIN YBAT"/>
    <property type="match status" value="1"/>
</dbReference>
<dbReference type="OrthoDB" id="43026at2157"/>
<dbReference type="eggNOG" id="arCOG00009">
    <property type="taxonomic scope" value="Archaea"/>
</dbReference>
<evidence type="ECO:0000256" key="2">
    <source>
        <dbReference type="ARBA" id="ARBA00022475"/>
    </source>
</evidence>
<dbReference type="Proteomes" id="UP000001137">
    <property type="component" value="Chromosome"/>
</dbReference>
<feature type="transmembrane region" description="Helical" evidence="6">
    <location>
        <begin position="153"/>
        <end position="174"/>
    </location>
</feature>
<evidence type="ECO:0000256" key="6">
    <source>
        <dbReference type="SAM" id="Phobius"/>
    </source>
</evidence>
<evidence type="ECO:0000256" key="5">
    <source>
        <dbReference type="ARBA" id="ARBA00023136"/>
    </source>
</evidence>
<organism evidence="7 8">
    <name type="scientific">Caldivirga maquilingensis (strain ATCC 700844 / DSM 13496 / JCM 10307 / IC-167)</name>
    <dbReference type="NCBI Taxonomy" id="397948"/>
    <lineage>
        <taxon>Archaea</taxon>
        <taxon>Thermoproteota</taxon>
        <taxon>Thermoprotei</taxon>
        <taxon>Thermoproteales</taxon>
        <taxon>Thermoproteaceae</taxon>
        <taxon>Caldivirga</taxon>
    </lineage>
</organism>
<sequence>MSAREVSLRRVLNFMELVALGYSDVSSTYYFSLGVIALYSGSSLPVTMMLGSIPLWVAGLTYSELAKVSPEVGGAYYYVNLGLGRFGGFIAGWLLGFDQILMMAYGALGFANYLLTALIGLNHGGFIITLTSLAIIWFLAILNIIGIKLSARLNLVLVMIDIIGILILTTAGFYRLMHMHESINAVSLSIAPVGLAYALRGYIGIDVIAQAAGEAMEPSRNVPKSIVTICTLSTVVAILVSTLAVYTGGVKVMMMHPEDPLSALAVNLIGFNALSIYISVSIALVMLLSVNSGIVDFSRGLYRMSIDRLLHKSISSVHSRFKTPFASIIVASITSSLFVIPNDVELIVGSYGIASLVAYTLALLSLIRLRDKSPLMVIGLMALITAILLTLIFKPYYAIPVSLWFAIGLILLAMTSKRLRLIKLTPHRPHE</sequence>
<dbReference type="PANTHER" id="PTHR42770">
    <property type="entry name" value="AMINO ACID TRANSPORTER-RELATED"/>
    <property type="match status" value="1"/>
</dbReference>
<feature type="transmembrane region" description="Helical" evidence="6">
    <location>
        <begin position="43"/>
        <end position="63"/>
    </location>
</feature>
<feature type="transmembrane region" description="Helical" evidence="6">
    <location>
        <begin position="225"/>
        <end position="249"/>
    </location>
</feature>
<dbReference type="KEGG" id="cma:Cmaq_1492"/>
<dbReference type="PIRSF" id="PIRSF006060">
    <property type="entry name" value="AA_transporter"/>
    <property type="match status" value="1"/>
</dbReference>
<keyword evidence="5 6" id="KW-0472">Membrane</keyword>
<keyword evidence="4 6" id="KW-1133">Transmembrane helix</keyword>
<name>A8M997_CALMQ</name>
<feature type="transmembrane region" description="Helical" evidence="6">
    <location>
        <begin position="75"/>
        <end position="94"/>
    </location>
</feature>
<evidence type="ECO:0000313" key="7">
    <source>
        <dbReference type="EMBL" id="ABW02316.1"/>
    </source>
</evidence>
<reference evidence="7 8" key="1">
    <citation type="submission" date="2007-10" db="EMBL/GenBank/DDBJ databases">
        <title>Complete sequence of Caldivirga maquilingensis IC-167.</title>
        <authorList>
            <consortium name="US DOE Joint Genome Institute"/>
            <person name="Copeland A."/>
            <person name="Lucas S."/>
            <person name="Lapidus A."/>
            <person name="Barry K."/>
            <person name="Glavina del Rio T."/>
            <person name="Dalin E."/>
            <person name="Tice H."/>
            <person name="Pitluck S."/>
            <person name="Saunders E."/>
            <person name="Brettin T."/>
            <person name="Bruce D."/>
            <person name="Detter J.C."/>
            <person name="Han C."/>
            <person name="Schmutz J."/>
            <person name="Larimer F."/>
            <person name="Land M."/>
            <person name="Hauser L."/>
            <person name="Kyrpides N."/>
            <person name="Ivanova N."/>
            <person name="Biddle J.F."/>
            <person name="Zhang Z."/>
            <person name="Fitz-Gibbon S.T."/>
            <person name="Lowe T.M."/>
            <person name="Saltikov C."/>
            <person name="House C.H."/>
            <person name="Richardson P."/>
        </authorList>
    </citation>
    <scope>NUCLEOTIDE SEQUENCE [LARGE SCALE GENOMIC DNA]</scope>
    <source>
        <strain evidence="8">ATCC 700844 / DSM 13496 / JCM 10307 / IC-167</strain>
    </source>
</reference>
<keyword evidence="2" id="KW-1003">Cell membrane</keyword>
<evidence type="ECO:0000256" key="4">
    <source>
        <dbReference type="ARBA" id="ARBA00022989"/>
    </source>
</evidence>
<evidence type="ECO:0000256" key="1">
    <source>
        <dbReference type="ARBA" id="ARBA00004651"/>
    </source>
</evidence>
<feature type="transmembrane region" description="Helical" evidence="6">
    <location>
        <begin position="323"/>
        <end position="340"/>
    </location>
</feature>
<dbReference type="InterPro" id="IPR050367">
    <property type="entry name" value="APC_superfamily"/>
</dbReference>
<evidence type="ECO:0000256" key="3">
    <source>
        <dbReference type="ARBA" id="ARBA00022692"/>
    </source>
</evidence>
<dbReference type="GO" id="GO:0022857">
    <property type="term" value="F:transmembrane transporter activity"/>
    <property type="evidence" value="ECO:0007669"/>
    <property type="project" value="InterPro"/>
</dbReference>
<feature type="transmembrane region" description="Helical" evidence="6">
    <location>
        <begin position="126"/>
        <end position="147"/>
    </location>
</feature>
<evidence type="ECO:0000313" key="8">
    <source>
        <dbReference type="Proteomes" id="UP000001137"/>
    </source>
</evidence>
<dbReference type="Gene3D" id="1.20.1740.10">
    <property type="entry name" value="Amino acid/polyamine transporter I"/>
    <property type="match status" value="1"/>
</dbReference>
<dbReference type="AlphaFoldDB" id="A8M997"/>
<dbReference type="RefSeq" id="WP_012186535.1">
    <property type="nucleotide sequence ID" value="NC_009954.1"/>
</dbReference>
<feature type="transmembrane region" description="Helical" evidence="6">
    <location>
        <begin position="397"/>
        <end position="414"/>
    </location>
</feature>
<dbReference type="Pfam" id="PF13520">
    <property type="entry name" value="AA_permease_2"/>
    <property type="match status" value="1"/>
</dbReference>
<comment type="subcellular location">
    <subcellularLocation>
        <location evidence="1">Cell membrane</location>
        <topology evidence="1">Multi-pass membrane protein</topology>
    </subcellularLocation>
</comment>
<keyword evidence="8" id="KW-1185">Reference proteome</keyword>
<gene>
    <name evidence="7" type="ordered locus">Cmaq_1492</name>
</gene>
<keyword evidence="3 6" id="KW-0812">Transmembrane</keyword>
<dbReference type="GeneID" id="5709121"/>
<dbReference type="EMBL" id="CP000852">
    <property type="protein sequence ID" value="ABW02316.1"/>
    <property type="molecule type" value="Genomic_DNA"/>
</dbReference>
<feature type="transmembrane region" description="Helical" evidence="6">
    <location>
        <begin position="100"/>
        <end position="119"/>
    </location>
</feature>
<accession>A8M997</accession>
<feature type="transmembrane region" description="Helical" evidence="6">
    <location>
        <begin position="186"/>
        <end position="205"/>
    </location>
</feature>
<dbReference type="STRING" id="397948.Cmaq_1492"/>
<feature type="transmembrane region" description="Helical" evidence="6">
    <location>
        <begin position="374"/>
        <end position="391"/>
    </location>
</feature>
<dbReference type="HOGENOM" id="CLU_007946_15_12_2"/>
<dbReference type="GO" id="GO:0005886">
    <property type="term" value="C:plasma membrane"/>
    <property type="evidence" value="ECO:0007669"/>
    <property type="project" value="UniProtKB-SubCell"/>
</dbReference>